<accession>A0A3A8IBC2</accession>
<name>A0A3A8IBC2_9BACT</name>
<keyword evidence="2" id="KW-1185">Reference proteome</keyword>
<evidence type="ECO:0000313" key="1">
    <source>
        <dbReference type="EMBL" id="RKG80592.1"/>
    </source>
</evidence>
<dbReference type="Proteomes" id="UP000268094">
    <property type="component" value="Unassembled WGS sequence"/>
</dbReference>
<protein>
    <submittedName>
        <fullName evidence="1">Uncharacterized protein</fullName>
    </submittedName>
</protein>
<dbReference type="EMBL" id="RAVZ01000224">
    <property type="protein sequence ID" value="RKG80592.1"/>
    <property type="molecule type" value="Genomic_DNA"/>
</dbReference>
<comment type="caution">
    <text evidence="1">The sequence shown here is derived from an EMBL/GenBank/DDBJ whole genome shotgun (WGS) entry which is preliminary data.</text>
</comment>
<gene>
    <name evidence="1" type="ORF">D7V88_27350</name>
</gene>
<dbReference type="AlphaFoldDB" id="A0A3A8IBC2"/>
<dbReference type="SUPFAM" id="SSF49299">
    <property type="entry name" value="PKD domain"/>
    <property type="match status" value="1"/>
</dbReference>
<reference evidence="2" key="1">
    <citation type="submission" date="2018-09" db="EMBL/GenBank/DDBJ databases">
        <authorList>
            <person name="Livingstone P.G."/>
            <person name="Whitworth D.E."/>
        </authorList>
    </citation>
    <scope>NUCLEOTIDE SEQUENCE [LARGE SCALE GENOMIC DNA]</scope>
    <source>
        <strain evidence="2">CA054A</strain>
    </source>
</reference>
<evidence type="ECO:0000313" key="2">
    <source>
        <dbReference type="Proteomes" id="UP000268094"/>
    </source>
</evidence>
<dbReference type="PROSITE" id="PS51257">
    <property type="entry name" value="PROKAR_LIPOPROTEIN"/>
    <property type="match status" value="1"/>
</dbReference>
<sequence>MNARLLAPFLCLAAFSSGCVIEDSGPRYPGDVRLMWTFAGARCDEARNIEGVDITIDGELLENGGQYPCQANGFDGIILHDFAPGVYTFSAVGVDYNNVARYSYSGSFRVDGDVSVNIDLSLNGGQNSSFAYVNWHFPTEVGSQYPTCGQAGVVSVDARVDDGAWVNFDCYEGSEGNSVSTPTLTPGQHYLEVVALDSFGLPVYYYGGAFAVQSGVPASVTAETYAIGGAAVGWKFYEGFNTPSLSCAQAGVTEVGINFKDVYTGLWVYGDEGQWFSCNESPAVFEFLRPGRYFVSFKASGSGGRYYESRSDLAPYDVFAHDFPGANDALDAPLYRVR</sequence>
<organism evidence="1 2">
    <name type="scientific">Corallococcus terminator</name>
    <dbReference type="NCBI Taxonomy" id="2316733"/>
    <lineage>
        <taxon>Bacteria</taxon>
        <taxon>Pseudomonadati</taxon>
        <taxon>Myxococcota</taxon>
        <taxon>Myxococcia</taxon>
        <taxon>Myxococcales</taxon>
        <taxon>Cystobacterineae</taxon>
        <taxon>Myxococcaceae</taxon>
        <taxon>Corallococcus</taxon>
    </lineage>
</organism>
<dbReference type="RefSeq" id="WP_120543569.1">
    <property type="nucleotide sequence ID" value="NZ_RAVZ01000224.1"/>
</dbReference>
<dbReference type="InterPro" id="IPR035986">
    <property type="entry name" value="PKD_dom_sf"/>
</dbReference>
<dbReference type="OrthoDB" id="5496070at2"/>
<proteinExistence type="predicted"/>